<sequence length="105" mass="12224">MSLQFFVGRVGFRIEEDELNNEQKKQNANLPPIDVQKLKRKIFRLYRFNKTGRPGFTVQLIERRCRLGVVEFTASQQSNVHSRPHSPHPPFPFAVPLPGLKQKKI</sequence>
<dbReference type="AlphaFoldDB" id="A0A0V1BRJ0"/>
<protein>
    <submittedName>
        <fullName evidence="1">Uncharacterized protein</fullName>
    </submittedName>
</protein>
<evidence type="ECO:0000313" key="2">
    <source>
        <dbReference type="Proteomes" id="UP000054776"/>
    </source>
</evidence>
<organism evidence="1 2">
    <name type="scientific">Trichinella spiralis</name>
    <name type="common">Trichina worm</name>
    <dbReference type="NCBI Taxonomy" id="6334"/>
    <lineage>
        <taxon>Eukaryota</taxon>
        <taxon>Metazoa</taxon>
        <taxon>Ecdysozoa</taxon>
        <taxon>Nematoda</taxon>
        <taxon>Enoplea</taxon>
        <taxon>Dorylaimia</taxon>
        <taxon>Trichinellida</taxon>
        <taxon>Trichinellidae</taxon>
        <taxon>Trichinella</taxon>
    </lineage>
</organism>
<comment type="caution">
    <text evidence="1">The sequence shown here is derived from an EMBL/GenBank/DDBJ whole genome shotgun (WGS) entry which is preliminary data.</text>
</comment>
<keyword evidence="2" id="KW-1185">Reference proteome</keyword>
<dbReference type="EMBL" id="JYDH01000017">
    <property type="protein sequence ID" value="KRY39590.1"/>
    <property type="molecule type" value="Genomic_DNA"/>
</dbReference>
<accession>A0A0V1BRJ0</accession>
<proteinExistence type="predicted"/>
<reference evidence="1 2" key="1">
    <citation type="submission" date="2015-01" db="EMBL/GenBank/DDBJ databases">
        <title>Evolution of Trichinella species and genotypes.</title>
        <authorList>
            <person name="Korhonen P.K."/>
            <person name="Edoardo P."/>
            <person name="Giuseppe L.R."/>
            <person name="Gasser R.B."/>
        </authorList>
    </citation>
    <scope>NUCLEOTIDE SEQUENCE [LARGE SCALE GENOMIC DNA]</scope>
    <source>
        <strain evidence="1">ISS3</strain>
    </source>
</reference>
<evidence type="ECO:0000313" key="1">
    <source>
        <dbReference type="EMBL" id="KRY39590.1"/>
    </source>
</evidence>
<gene>
    <name evidence="1" type="ORF">T01_16131</name>
</gene>
<dbReference type="InParanoid" id="A0A0V1BRJ0"/>
<dbReference type="Proteomes" id="UP000054776">
    <property type="component" value="Unassembled WGS sequence"/>
</dbReference>
<name>A0A0V1BRJ0_TRISP</name>